<evidence type="ECO:0000313" key="2">
    <source>
        <dbReference type="EMBL" id="AIF08623.1"/>
    </source>
</evidence>
<proteinExistence type="predicted"/>
<protein>
    <submittedName>
        <fullName evidence="2">Amidohydrolase</fullName>
    </submittedName>
</protein>
<dbReference type="InterPro" id="IPR011059">
    <property type="entry name" value="Metal-dep_hydrolase_composite"/>
</dbReference>
<dbReference type="NCBIfam" id="NF005552">
    <property type="entry name" value="PRK07213.1"/>
    <property type="match status" value="1"/>
</dbReference>
<organism evidence="2">
    <name type="scientific">uncultured marine thaumarchaeote KM3_31_G08</name>
    <dbReference type="NCBI Taxonomy" id="1456121"/>
    <lineage>
        <taxon>Archaea</taxon>
        <taxon>Nitrososphaerota</taxon>
        <taxon>environmental samples</taxon>
    </lineage>
</organism>
<reference evidence="2" key="1">
    <citation type="journal article" date="2014" name="Genome Biol. Evol.">
        <title>Pangenome evidence for extensive interdomain horizontal transfer affecting lineage core and shell genes in uncultured planktonic thaumarchaeota and euryarchaeota.</title>
        <authorList>
            <person name="Deschamps P."/>
            <person name="Zivanovic Y."/>
            <person name="Moreira D."/>
            <person name="Rodriguez-Valera F."/>
            <person name="Lopez-Garcia P."/>
        </authorList>
    </citation>
    <scope>NUCLEOTIDE SEQUENCE</scope>
</reference>
<dbReference type="GO" id="GO:0016810">
    <property type="term" value="F:hydrolase activity, acting on carbon-nitrogen (but not peptide) bonds"/>
    <property type="evidence" value="ECO:0007669"/>
    <property type="project" value="InterPro"/>
</dbReference>
<name>A0A075H3V9_9ARCH</name>
<dbReference type="SUPFAM" id="SSF51338">
    <property type="entry name" value="Composite domain of metallo-dependent hydrolases"/>
    <property type="match status" value="1"/>
</dbReference>
<evidence type="ECO:0000259" key="1">
    <source>
        <dbReference type="Pfam" id="PF01979"/>
    </source>
</evidence>
<feature type="domain" description="Amidohydrolase-related" evidence="1">
    <location>
        <begin position="52"/>
        <end position="392"/>
    </location>
</feature>
<dbReference type="AlphaFoldDB" id="A0A075H3V9"/>
<dbReference type="Gene3D" id="3.20.20.140">
    <property type="entry name" value="Metal-dependent hydrolases"/>
    <property type="match status" value="1"/>
</dbReference>
<dbReference type="SUPFAM" id="SSF51556">
    <property type="entry name" value="Metallo-dependent hydrolases"/>
    <property type="match status" value="1"/>
</dbReference>
<dbReference type="InterPro" id="IPR006680">
    <property type="entry name" value="Amidohydro-rel"/>
</dbReference>
<dbReference type="Pfam" id="PF01979">
    <property type="entry name" value="Amidohydro_1"/>
    <property type="match status" value="1"/>
</dbReference>
<dbReference type="PANTHER" id="PTHR43794:SF5">
    <property type="entry name" value="CHLOROHYDROLASE FAMILY PROTEIN"/>
    <property type="match status" value="1"/>
</dbReference>
<dbReference type="InterPro" id="IPR050287">
    <property type="entry name" value="MTA/SAH_deaminase"/>
</dbReference>
<dbReference type="InterPro" id="IPR032466">
    <property type="entry name" value="Metal_Hydrolase"/>
</dbReference>
<dbReference type="PANTHER" id="PTHR43794">
    <property type="entry name" value="AMINOHYDROLASE SSNA-RELATED"/>
    <property type="match status" value="1"/>
</dbReference>
<sequence length="396" mass="43581">MLIKNISALLGPELNFVSNTNIQIQNNTFKRIQPNIKSSRKEESIDCEGLLLLPGFINAHTHIGDSIGKDVTLNSSVDKRIHPVFGAKSKILKNTSADNLANFMTNSCHSMIRKGITTFVDFREGGLDGVILLKKVLSNLPIRSIILGRMEFYQGTNEIKKNMPFPREKTNDLSELLKKCDGIGVSGANENSSSVLNYYSKTTRLRAIHSAETKQSVSKSKKTTGKSETIRALSLKPHFLIHMTHASKGDLHAATKKTRGIVICPRANSSLAEGIPDIELMQNAGCTIALGTDNVMINSPDMFREMDFLWKVTMGIHKKRIDPKEILKMATVNGGKILKKDIGVINNGKIADCIFLDKHALDLEPMHDPHASIVHRASESAIKAVMIGGKIIHGKI</sequence>
<accession>A0A075H3V9</accession>
<keyword evidence="2" id="KW-0378">Hydrolase</keyword>
<dbReference type="EMBL" id="KF900837">
    <property type="protein sequence ID" value="AIF08623.1"/>
    <property type="molecule type" value="Genomic_DNA"/>
</dbReference>
<dbReference type="Gene3D" id="2.30.40.10">
    <property type="entry name" value="Urease, subunit C, domain 1"/>
    <property type="match status" value="1"/>
</dbReference>